<evidence type="ECO:0000256" key="2">
    <source>
        <dbReference type="ARBA" id="ARBA00024446"/>
    </source>
</evidence>
<dbReference type="PANTHER" id="PTHR40449:SF2">
    <property type="entry name" value="BACTERIAL MICROCOMPARTMENT SHELL PROTEIN EUTS"/>
    <property type="match status" value="1"/>
</dbReference>
<keyword evidence="2" id="KW-1283">Bacterial microcompartment</keyword>
<gene>
    <name evidence="4" type="ORF">ACFSUE_12175</name>
</gene>
<sequence length="117" mass="12889">MMIKRDELRVKLEVLVPGKQITLAQIIGKPNPEVYAKLGLSEKFDSIGVMKLTPKESAIIAGDLALKYGRVEIAAINRLKGTLLLTGKNESVVYAVSHILRVFQTVLGFEVPEITRS</sequence>
<evidence type="ECO:0000313" key="4">
    <source>
        <dbReference type="EMBL" id="MFD2694377.1"/>
    </source>
</evidence>
<dbReference type="RefSeq" id="WP_253057919.1">
    <property type="nucleotide sequence ID" value="NZ_JAMXWM010000001.1"/>
</dbReference>
<reference evidence="5" key="1">
    <citation type="journal article" date="2019" name="Int. J. Syst. Evol. Microbiol.">
        <title>The Global Catalogue of Microorganisms (GCM) 10K type strain sequencing project: providing services to taxonomists for standard genome sequencing and annotation.</title>
        <authorList>
            <consortium name="The Broad Institute Genomics Platform"/>
            <consortium name="The Broad Institute Genome Sequencing Center for Infectious Disease"/>
            <person name="Wu L."/>
            <person name="Ma J."/>
        </authorList>
    </citation>
    <scope>NUCLEOTIDE SEQUENCE [LARGE SCALE GENOMIC DNA]</scope>
    <source>
        <strain evidence="5">TISTR 2466</strain>
    </source>
</reference>
<dbReference type="InterPro" id="IPR000249">
    <property type="entry name" value="BMC_dom"/>
</dbReference>
<proteinExistence type="predicted"/>
<dbReference type="Gene3D" id="3.30.70.1710">
    <property type="match status" value="1"/>
</dbReference>
<evidence type="ECO:0000259" key="3">
    <source>
        <dbReference type="SMART" id="SM00877"/>
    </source>
</evidence>
<dbReference type="Pfam" id="PF00936">
    <property type="entry name" value="BMC"/>
    <property type="match status" value="1"/>
</dbReference>
<dbReference type="PANTHER" id="PTHR40449">
    <property type="entry name" value="ETHANOLAMINE UTILIZATION PROTEIN EUTS"/>
    <property type="match status" value="1"/>
</dbReference>
<organism evidence="4 5">
    <name type="scientific">Sporolactobacillus shoreicorticis</name>
    <dbReference type="NCBI Taxonomy" id="1923877"/>
    <lineage>
        <taxon>Bacteria</taxon>
        <taxon>Bacillati</taxon>
        <taxon>Bacillota</taxon>
        <taxon>Bacilli</taxon>
        <taxon>Bacillales</taxon>
        <taxon>Sporolactobacillaceae</taxon>
        <taxon>Sporolactobacillus</taxon>
    </lineage>
</organism>
<evidence type="ECO:0000256" key="1">
    <source>
        <dbReference type="ARBA" id="ARBA00024322"/>
    </source>
</evidence>
<dbReference type="InterPro" id="IPR009307">
    <property type="entry name" value="EutS/PduU/CutR"/>
</dbReference>
<dbReference type="EMBL" id="JBHUMQ010000026">
    <property type="protein sequence ID" value="MFD2694377.1"/>
    <property type="molecule type" value="Genomic_DNA"/>
</dbReference>
<protein>
    <submittedName>
        <fullName evidence="4">BMC domain-containing protein</fullName>
    </submittedName>
</protein>
<dbReference type="SUPFAM" id="SSF143414">
    <property type="entry name" value="CcmK-like"/>
    <property type="match status" value="1"/>
</dbReference>
<dbReference type="InterPro" id="IPR037233">
    <property type="entry name" value="CcmK-like_sf"/>
</dbReference>
<keyword evidence="5" id="KW-1185">Reference proteome</keyword>
<accession>A0ABW5S458</accession>
<dbReference type="Proteomes" id="UP001597399">
    <property type="component" value="Unassembled WGS sequence"/>
</dbReference>
<feature type="domain" description="Bacterial microcompartment" evidence="3">
    <location>
        <begin position="45"/>
        <end position="117"/>
    </location>
</feature>
<comment type="subcellular location">
    <subcellularLocation>
        <location evidence="1">Bacterial microcompartment</location>
    </subcellularLocation>
</comment>
<comment type="caution">
    <text evidence="4">The sequence shown here is derived from an EMBL/GenBank/DDBJ whole genome shotgun (WGS) entry which is preliminary data.</text>
</comment>
<evidence type="ECO:0000313" key="5">
    <source>
        <dbReference type="Proteomes" id="UP001597399"/>
    </source>
</evidence>
<name>A0ABW5S458_9BACL</name>
<dbReference type="SMART" id="SM00877">
    <property type="entry name" value="BMC"/>
    <property type="match status" value="1"/>
</dbReference>